<dbReference type="Pfam" id="PF19795">
    <property type="entry name" value="DUF6279"/>
    <property type="match status" value="1"/>
</dbReference>
<protein>
    <recommendedName>
        <fullName evidence="3">Lipoprotein</fullName>
    </recommendedName>
</protein>
<dbReference type="EMBL" id="PDOB01000013">
    <property type="protein sequence ID" value="PIL39918.1"/>
    <property type="molecule type" value="Genomic_DNA"/>
</dbReference>
<name>A0A2G8T2L0_9BURK</name>
<proteinExistence type="predicted"/>
<evidence type="ECO:0008006" key="3">
    <source>
        <dbReference type="Google" id="ProtNLM"/>
    </source>
</evidence>
<keyword evidence="2" id="KW-1185">Reference proteome</keyword>
<sequence>MKNFTTADRLTLRLRTLLLIAMMVAVAGCSSIRFTYNHGDTLLYWWVNNYLDLDSDQSGFVKKDIDNLFQWHRKTQLKDYTQLLANGQRQLAGNLTQADLTANYRDIKARTELLAYKALPELAELARTVRPEQIVQMEKKFAKNNDDFRKKFMHGDLEEQQKARFKKSMEQFDLWFGRFSSEQEAVLRKASDARVLDNNIWLEERVRRQKRIVTVLRKVQQEKLNKDATIAALHNLIKELFDRMEVPERKAFFDTYTDQTIQMILAAVKVATPAQKAHAQKRMQGWIEDFNTLATEPQR</sequence>
<evidence type="ECO:0000313" key="1">
    <source>
        <dbReference type="EMBL" id="PIL39918.1"/>
    </source>
</evidence>
<evidence type="ECO:0000313" key="2">
    <source>
        <dbReference type="Proteomes" id="UP000228593"/>
    </source>
</evidence>
<dbReference type="OrthoDB" id="5767052at2"/>
<dbReference type="InterPro" id="IPR016875">
    <property type="entry name" value="UCP028200"/>
</dbReference>
<dbReference type="Proteomes" id="UP000228593">
    <property type="component" value="Unassembled WGS sequence"/>
</dbReference>
<comment type="caution">
    <text evidence="1">The sequence shown here is derived from an EMBL/GenBank/DDBJ whole genome shotgun (WGS) entry which is preliminary data.</text>
</comment>
<dbReference type="PIRSF" id="PIRSF028200">
    <property type="entry name" value="UCP028200"/>
    <property type="match status" value="1"/>
</dbReference>
<organism evidence="1 2">
    <name type="scientific">Massilia psychrophila</name>
    <dbReference type="NCBI Taxonomy" id="1603353"/>
    <lineage>
        <taxon>Bacteria</taxon>
        <taxon>Pseudomonadati</taxon>
        <taxon>Pseudomonadota</taxon>
        <taxon>Betaproteobacteria</taxon>
        <taxon>Burkholderiales</taxon>
        <taxon>Oxalobacteraceae</taxon>
        <taxon>Telluria group</taxon>
        <taxon>Massilia</taxon>
    </lineage>
</organism>
<dbReference type="RefSeq" id="WP_099915947.1">
    <property type="nucleotide sequence ID" value="NZ_BMHS01000016.1"/>
</dbReference>
<dbReference type="AlphaFoldDB" id="A0A2G8T2L0"/>
<gene>
    <name evidence="1" type="ORF">CR103_10530</name>
</gene>
<accession>A0A2G8T2L0</accession>
<reference evidence="1 2" key="1">
    <citation type="submission" date="2017-10" db="EMBL/GenBank/DDBJ databases">
        <title>Massilia psychrophilum sp. nov., a novel purple-pigmented bacterium isolated from Tianshan glacier, Xinjiang Municipality, China.</title>
        <authorList>
            <person name="Wang H."/>
        </authorList>
    </citation>
    <scope>NUCLEOTIDE SEQUENCE [LARGE SCALE GENOMIC DNA]</scope>
    <source>
        <strain evidence="1 2">JCM 30813</strain>
    </source>
</reference>
<dbReference type="PROSITE" id="PS51257">
    <property type="entry name" value="PROKAR_LIPOPROTEIN"/>
    <property type="match status" value="1"/>
</dbReference>